<evidence type="ECO:0000313" key="1">
    <source>
        <dbReference type="Ensembl" id="ENSGMOP00000059829.1"/>
    </source>
</evidence>
<sequence length="198" mass="22475">PPILLNHGQYIPHYESLLVEKVRMSDGEDDILRGLALTAIQESTYKGVRDVFQSFFVVKKNVIYERAKFNMHIQREGELVDSFVTALYALAEHCSYGVLHDELIRDRLVVGLLDNRLSERMQLDADLTLDKAVRMARQSEEVKKQQVSLVRMLKTSKPATNKPQHVNKPHNARNSIGKAQCYKCGSTPSSSCTRLSCK</sequence>
<reference evidence="1" key="1">
    <citation type="submission" date="2025-08" db="UniProtKB">
        <authorList>
            <consortium name="Ensembl"/>
        </authorList>
    </citation>
    <scope>IDENTIFICATION</scope>
</reference>
<dbReference type="AlphaFoldDB" id="A0A8C5FT87"/>
<reference evidence="1" key="2">
    <citation type="submission" date="2025-09" db="UniProtKB">
        <authorList>
            <consortium name="Ensembl"/>
        </authorList>
    </citation>
    <scope>IDENTIFICATION</scope>
</reference>
<evidence type="ECO:0008006" key="3">
    <source>
        <dbReference type="Google" id="ProtNLM"/>
    </source>
</evidence>
<dbReference type="OMA" id="YIPHYES"/>
<keyword evidence="2" id="KW-1185">Reference proteome</keyword>
<proteinExistence type="predicted"/>
<dbReference type="Proteomes" id="UP000694546">
    <property type="component" value="Chromosome 23"/>
</dbReference>
<name>A0A8C5FT87_GADMO</name>
<organism evidence="1 2">
    <name type="scientific">Gadus morhua</name>
    <name type="common">Atlantic cod</name>
    <dbReference type="NCBI Taxonomy" id="8049"/>
    <lineage>
        <taxon>Eukaryota</taxon>
        <taxon>Metazoa</taxon>
        <taxon>Chordata</taxon>
        <taxon>Craniata</taxon>
        <taxon>Vertebrata</taxon>
        <taxon>Euteleostomi</taxon>
        <taxon>Actinopterygii</taxon>
        <taxon>Neopterygii</taxon>
        <taxon>Teleostei</taxon>
        <taxon>Neoteleostei</taxon>
        <taxon>Acanthomorphata</taxon>
        <taxon>Zeiogadaria</taxon>
        <taxon>Gadariae</taxon>
        <taxon>Gadiformes</taxon>
        <taxon>Gadoidei</taxon>
        <taxon>Gadidae</taxon>
        <taxon>Gadus</taxon>
    </lineage>
</organism>
<accession>A0A8C5FT87</accession>
<protein>
    <recommendedName>
        <fullName evidence="3">Tick transposon</fullName>
    </recommendedName>
</protein>
<dbReference type="PANTHER" id="PTHR33198">
    <property type="entry name" value="ANK_REP_REGION DOMAIN-CONTAINING PROTEIN-RELATED"/>
    <property type="match status" value="1"/>
</dbReference>
<dbReference type="Ensembl" id="ENSGMOT00000048921.1">
    <property type="protein sequence ID" value="ENSGMOP00000059829.1"/>
    <property type="gene ID" value="ENSGMOG00000028134.1"/>
</dbReference>
<dbReference type="GeneTree" id="ENSGT00940000172633"/>
<evidence type="ECO:0000313" key="2">
    <source>
        <dbReference type="Proteomes" id="UP000694546"/>
    </source>
</evidence>
<dbReference type="PANTHER" id="PTHR33198:SF20">
    <property type="entry name" value="RETROTRANSPOSON GAG DOMAIN-CONTAINING PROTEIN"/>
    <property type="match status" value="1"/>
</dbReference>